<organism evidence="1 2">
    <name type="scientific">Ascaris lumbricoides</name>
    <name type="common">Giant roundworm</name>
    <dbReference type="NCBI Taxonomy" id="6252"/>
    <lineage>
        <taxon>Eukaryota</taxon>
        <taxon>Metazoa</taxon>
        <taxon>Ecdysozoa</taxon>
        <taxon>Nematoda</taxon>
        <taxon>Chromadorea</taxon>
        <taxon>Rhabditida</taxon>
        <taxon>Spirurina</taxon>
        <taxon>Ascaridomorpha</taxon>
        <taxon>Ascaridoidea</taxon>
        <taxon>Ascarididae</taxon>
        <taxon>Ascaris</taxon>
    </lineage>
</organism>
<evidence type="ECO:0000313" key="2">
    <source>
        <dbReference type="WBParaSite" id="ALUE_0000624201-mRNA-1"/>
    </source>
</evidence>
<protein>
    <submittedName>
        <fullName evidence="2">GDNF/GAS1 domain-containing protein</fullName>
    </submittedName>
</protein>
<dbReference type="AlphaFoldDB" id="A0A0M3HU25"/>
<evidence type="ECO:0000313" key="1">
    <source>
        <dbReference type="Proteomes" id="UP000036681"/>
    </source>
</evidence>
<name>A0A0M3HU25_ASCLU</name>
<dbReference type="InterPro" id="IPR036058">
    <property type="entry name" value="Kazal_dom_sf"/>
</dbReference>
<proteinExistence type="predicted"/>
<accession>A0A0M3HU25</accession>
<dbReference type="SUPFAM" id="SSF100895">
    <property type="entry name" value="Kazal-type serine protease inhibitors"/>
    <property type="match status" value="1"/>
</dbReference>
<dbReference type="Proteomes" id="UP000036681">
    <property type="component" value="Unplaced"/>
</dbReference>
<keyword evidence="1" id="KW-1185">Reference proteome</keyword>
<reference evidence="2" key="1">
    <citation type="submission" date="2017-02" db="UniProtKB">
        <authorList>
            <consortium name="WormBaseParasite"/>
        </authorList>
    </citation>
    <scope>IDENTIFICATION</scope>
</reference>
<sequence length="109" mass="12702">MRSKFNTEDFPRTSYCKDEIFMEACSSSISRTHANECMFHYFECLSRKTHNKVLKIAYRQACFSTDPCKRECEPTQEPVCDSASVTHPNMCMFVTPLLSAIHEFCHCKR</sequence>
<dbReference type="WBParaSite" id="ALUE_0000624201-mRNA-1">
    <property type="protein sequence ID" value="ALUE_0000624201-mRNA-1"/>
    <property type="gene ID" value="ALUE_0000624201"/>
</dbReference>